<keyword evidence="5 12" id="KW-0812">Transmembrane</keyword>
<evidence type="ECO:0000256" key="12">
    <source>
        <dbReference type="SAM" id="Phobius"/>
    </source>
</evidence>
<dbReference type="GO" id="GO:0008194">
    <property type="term" value="F:UDP-glycosyltransferase activity"/>
    <property type="evidence" value="ECO:0007669"/>
    <property type="project" value="InterPro"/>
</dbReference>
<dbReference type="InterPro" id="IPR002213">
    <property type="entry name" value="UDP_glucos_trans"/>
</dbReference>
<accession>A0A6G0TBA0</accession>
<feature type="transmembrane region" description="Helical" evidence="12">
    <location>
        <begin position="491"/>
        <end position="515"/>
    </location>
</feature>
<evidence type="ECO:0000256" key="6">
    <source>
        <dbReference type="ARBA" id="ARBA00022824"/>
    </source>
</evidence>
<dbReference type="Pfam" id="PF00201">
    <property type="entry name" value="UDPGT"/>
    <property type="match status" value="1"/>
</dbReference>
<name>A0A6G0TBA0_APHGL</name>
<proteinExistence type="inferred from homology"/>
<keyword evidence="8 12" id="KW-0472">Membrane</keyword>
<keyword evidence="6" id="KW-0256">Endoplasmic reticulum</keyword>
<dbReference type="SUPFAM" id="SSF53756">
    <property type="entry name" value="UDP-Glycosyltransferase/glycogen phosphorylase"/>
    <property type="match status" value="1"/>
</dbReference>
<evidence type="ECO:0000256" key="2">
    <source>
        <dbReference type="ARBA" id="ARBA00009995"/>
    </source>
</evidence>
<dbReference type="AlphaFoldDB" id="A0A6G0TBA0"/>
<keyword evidence="9" id="KW-0325">Glycoprotein</keyword>
<evidence type="ECO:0000256" key="4">
    <source>
        <dbReference type="ARBA" id="ARBA00022679"/>
    </source>
</evidence>
<evidence type="ECO:0000256" key="1">
    <source>
        <dbReference type="ARBA" id="ARBA00004240"/>
    </source>
</evidence>
<evidence type="ECO:0000256" key="11">
    <source>
        <dbReference type="RuleBase" id="RU003718"/>
    </source>
</evidence>
<comment type="similarity">
    <text evidence="2 11">Belongs to the UDP-glycosyltransferase family.</text>
</comment>
<dbReference type="FunFam" id="3.40.50.2000:FF:000050">
    <property type="entry name" value="UDP-glucuronosyltransferase"/>
    <property type="match status" value="1"/>
</dbReference>
<evidence type="ECO:0000313" key="13">
    <source>
        <dbReference type="EMBL" id="KAE9528821.1"/>
    </source>
</evidence>
<dbReference type="InterPro" id="IPR035595">
    <property type="entry name" value="UDP_glycos_trans_CS"/>
</dbReference>
<protein>
    <submittedName>
        <fullName evidence="13">Uncharacterized protein</fullName>
    </submittedName>
</protein>
<dbReference type="PANTHER" id="PTHR48043">
    <property type="entry name" value="EG:EG0003.4 PROTEIN-RELATED"/>
    <property type="match status" value="1"/>
</dbReference>
<sequence length="538" mass="60962">MIHVGHSINSNLINSYTIEMNMLHKSVVSIFILTLFSCTFIQPGNTARILAIETFPGKSHWNFMRAVLRALTDNGHNVTVFTPFVEGNRVNYTEIHMSSMFKMKLALDIVETKQRYKDQFTAASSILKFGRYICDVFTKNDQLNDILANKLETDFDAIIFEAGRISGCLTYLGANSTLPVIPTSPVPINTYTERITHGDVHNPATVSTLLFKFAIPKTFVQRLTNTLAFLYISTKTRFQEFLLQVIESKPYDLSIVTPPSLVFTNTHFISDKARPTPSNVVNVGGIHLKPPKKIPQDILDFIENSPNGVILFTFGSTIAVSSLPKNILTAFKEVIAQLPQRVLLKYEGEMEDKPKNVMTKKWLPQRDILLHKNVKLFVSHGGISGLYEAVDAGVPVLGFPILIDQHRNIDNLVESGMAISMEIFSVTRDTFLKNVLDLVNNVKYMHNAKVASEIFKDRPMSQEKSVVYWTEYVIRHKGAQHLKSQALNLTWFQYFLLDVIALIVLFIFIAVLFVLKCLKFIRTIYTKIYSSHTKLKSN</sequence>
<comment type="subcellular location">
    <subcellularLocation>
        <location evidence="10">Endomembrane system</location>
        <topology evidence="10">Single-pass type I membrane protein</topology>
    </subcellularLocation>
    <subcellularLocation>
        <location evidence="1">Endoplasmic reticulum</location>
    </subcellularLocation>
</comment>
<keyword evidence="4 11" id="KW-0808">Transferase</keyword>
<comment type="caution">
    <text evidence="13">The sequence shown here is derived from an EMBL/GenBank/DDBJ whole genome shotgun (WGS) entry which is preliminary data.</text>
</comment>
<dbReference type="OrthoDB" id="5835829at2759"/>
<evidence type="ECO:0000256" key="8">
    <source>
        <dbReference type="ARBA" id="ARBA00023136"/>
    </source>
</evidence>
<evidence type="ECO:0000256" key="7">
    <source>
        <dbReference type="ARBA" id="ARBA00022989"/>
    </source>
</evidence>
<dbReference type="InterPro" id="IPR050271">
    <property type="entry name" value="UDP-glycosyltransferase"/>
</dbReference>
<dbReference type="CDD" id="cd03784">
    <property type="entry name" value="GT1_Gtf-like"/>
    <property type="match status" value="1"/>
</dbReference>
<evidence type="ECO:0000256" key="5">
    <source>
        <dbReference type="ARBA" id="ARBA00022692"/>
    </source>
</evidence>
<keyword evidence="7 12" id="KW-1133">Transmembrane helix</keyword>
<dbReference type="Gene3D" id="3.40.50.2000">
    <property type="entry name" value="Glycogen Phosphorylase B"/>
    <property type="match status" value="1"/>
</dbReference>
<reference evidence="13 14" key="1">
    <citation type="submission" date="2019-08" db="EMBL/GenBank/DDBJ databases">
        <title>The genome of the soybean aphid Biotype 1, its phylome, world population structure and adaptation to the North American continent.</title>
        <authorList>
            <person name="Giordano R."/>
            <person name="Donthu R.K."/>
            <person name="Hernandez A.G."/>
            <person name="Wright C.L."/>
            <person name="Zimin A.V."/>
        </authorList>
    </citation>
    <scope>NUCLEOTIDE SEQUENCE [LARGE SCALE GENOMIC DNA]</scope>
    <source>
        <tissue evidence="13">Whole aphids</tissue>
    </source>
</reference>
<dbReference type="EMBL" id="VYZN01000048">
    <property type="protein sequence ID" value="KAE9528821.1"/>
    <property type="molecule type" value="Genomic_DNA"/>
</dbReference>
<evidence type="ECO:0000256" key="9">
    <source>
        <dbReference type="ARBA" id="ARBA00023180"/>
    </source>
</evidence>
<keyword evidence="14" id="KW-1185">Reference proteome</keyword>
<keyword evidence="3 11" id="KW-0328">Glycosyltransferase</keyword>
<dbReference type="GO" id="GO:0005783">
    <property type="term" value="C:endoplasmic reticulum"/>
    <property type="evidence" value="ECO:0007669"/>
    <property type="project" value="UniProtKB-SubCell"/>
</dbReference>
<dbReference type="PANTHER" id="PTHR48043:SF145">
    <property type="entry name" value="FI06409P-RELATED"/>
    <property type="match status" value="1"/>
</dbReference>
<dbReference type="PROSITE" id="PS00375">
    <property type="entry name" value="UDPGT"/>
    <property type="match status" value="1"/>
</dbReference>
<gene>
    <name evidence="13" type="ORF">AGLY_012396</name>
</gene>
<dbReference type="Proteomes" id="UP000475862">
    <property type="component" value="Unassembled WGS sequence"/>
</dbReference>
<organism evidence="13 14">
    <name type="scientific">Aphis glycines</name>
    <name type="common">Soybean aphid</name>
    <dbReference type="NCBI Taxonomy" id="307491"/>
    <lineage>
        <taxon>Eukaryota</taxon>
        <taxon>Metazoa</taxon>
        <taxon>Ecdysozoa</taxon>
        <taxon>Arthropoda</taxon>
        <taxon>Hexapoda</taxon>
        <taxon>Insecta</taxon>
        <taxon>Pterygota</taxon>
        <taxon>Neoptera</taxon>
        <taxon>Paraneoptera</taxon>
        <taxon>Hemiptera</taxon>
        <taxon>Sternorrhyncha</taxon>
        <taxon>Aphidomorpha</taxon>
        <taxon>Aphidoidea</taxon>
        <taxon>Aphididae</taxon>
        <taxon>Aphidini</taxon>
        <taxon>Aphis</taxon>
        <taxon>Aphis</taxon>
    </lineage>
</organism>
<evidence type="ECO:0000256" key="10">
    <source>
        <dbReference type="ARBA" id="ARBA00046288"/>
    </source>
</evidence>
<evidence type="ECO:0000313" key="14">
    <source>
        <dbReference type="Proteomes" id="UP000475862"/>
    </source>
</evidence>
<evidence type="ECO:0000256" key="3">
    <source>
        <dbReference type="ARBA" id="ARBA00022676"/>
    </source>
</evidence>